<evidence type="ECO:0000313" key="1">
    <source>
        <dbReference type="EMBL" id="KAI4805173.1"/>
    </source>
</evidence>
<evidence type="ECO:0000313" key="2">
    <source>
        <dbReference type="Proteomes" id="UP001057452"/>
    </source>
</evidence>
<comment type="caution">
    <text evidence="1">The sequence shown here is derived from an EMBL/GenBank/DDBJ whole genome shotgun (WGS) entry which is preliminary data.</text>
</comment>
<gene>
    <name evidence="1" type="ORF">KUCAC02_009801</name>
</gene>
<keyword evidence="2" id="KW-1185">Reference proteome</keyword>
<sequence>MMLRQETEAKPELPAEPEAGADDTVVPEAGEVEPASADPADTETEAAAATPVLAPAADPEVEAPKAEEPTAKEEEASPSVTEAPTQEESGPGAAAETEDKPTDPAAEATKPAEEEPKVEDPVDTIVPAKESFDLEDALTEDAGKEKLRKKPQYGIWSHHIYKVTPSTECFHMLQAPLGEAEKPEAQEASSGSVAGILSAIGVAIVGAATGYYTYQKKKLCFKNRQEADPEAARKADTEGAQADPQ</sequence>
<feature type="non-terminal residue" evidence="1">
    <location>
        <position position="245"/>
    </location>
</feature>
<organism evidence="1 2">
    <name type="scientific">Chaenocephalus aceratus</name>
    <name type="common">Blackfin icefish</name>
    <name type="synonym">Chaenichthys aceratus</name>
    <dbReference type="NCBI Taxonomy" id="36190"/>
    <lineage>
        <taxon>Eukaryota</taxon>
        <taxon>Metazoa</taxon>
        <taxon>Chordata</taxon>
        <taxon>Craniata</taxon>
        <taxon>Vertebrata</taxon>
        <taxon>Euteleostomi</taxon>
        <taxon>Actinopterygii</taxon>
        <taxon>Neopterygii</taxon>
        <taxon>Teleostei</taxon>
        <taxon>Neoteleostei</taxon>
        <taxon>Acanthomorphata</taxon>
        <taxon>Eupercaria</taxon>
        <taxon>Perciformes</taxon>
        <taxon>Notothenioidei</taxon>
        <taxon>Channichthyidae</taxon>
        <taxon>Chaenocephalus</taxon>
    </lineage>
</organism>
<dbReference type="Proteomes" id="UP001057452">
    <property type="component" value="Chromosome 21"/>
</dbReference>
<protein>
    <submittedName>
        <fullName evidence="1">Uncharacterized protein</fullName>
    </submittedName>
</protein>
<name>A0ACB9VYF6_CHAAC</name>
<proteinExistence type="predicted"/>
<reference evidence="1" key="1">
    <citation type="submission" date="2022-05" db="EMBL/GenBank/DDBJ databases">
        <title>Chromosome-level genome of Chaenocephalus aceratus.</title>
        <authorList>
            <person name="Park H."/>
        </authorList>
    </citation>
    <scope>NUCLEOTIDE SEQUENCE</scope>
    <source>
        <strain evidence="1">KU_202001</strain>
    </source>
</reference>
<accession>A0ACB9VYF6</accession>
<dbReference type="EMBL" id="CM043805">
    <property type="protein sequence ID" value="KAI4805173.1"/>
    <property type="molecule type" value="Genomic_DNA"/>
</dbReference>